<comment type="similarity">
    <text evidence="1">Belongs to the peptidase S8 family.</text>
</comment>
<gene>
    <name evidence="4" type="ORF">BJ878DRAFT_293639</name>
</gene>
<comment type="caution">
    <text evidence="4">The sequence shown here is derived from an EMBL/GenBank/DDBJ whole genome shotgun (WGS) entry which is preliminary data.</text>
</comment>
<dbReference type="OrthoDB" id="10256524at2759"/>
<evidence type="ECO:0000256" key="1">
    <source>
        <dbReference type="ARBA" id="ARBA00011073"/>
    </source>
</evidence>
<dbReference type="EMBL" id="MU253808">
    <property type="protein sequence ID" value="KAG9246348.1"/>
    <property type="molecule type" value="Genomic_DNA"/>
</dbReference>
<reference evidence="4" key="1">
    <citation type="journal article" date="2021" name="IMA Fungus">
        <title>Genomic characterization of three marine fungi, including Emericellopsis atlantica sp. nov. with signatures of a generalist lifestyle and marine biomass degradation.</title>
        <authorList>
            <person name="Hagestad O.C."/>
            <person name="Hou L."/>
            <person name="Andersen J.H."/>
            <person name="Hansen E.H."/>
            <person name="Altermark B."/>
            <person name="Li C."/>
            <person name="Kuhnert E."/>
            <person name="Cox R.J."/>
            <person name="Crous P.W."/>
            <person name="Spatafora J.W."/>
            <person name="Lail K."/>
            <person name="Amirebrahimi M."/>
            <person name="Lipzen A."/>
            <person name="Pangilinan J."/>
            <person name="Andreopoulos W."/>
            <person name="Hayes R.D."/>
            <person name="Ng V."/>
            <person name="Grigoriev I.V."/>
            <person name="Jackson S.A."/>
            <person name="Sutton T.D.S."/>
            <person name="Dobson A.D.W."/>
            <person name="Rama T."/>
        </authorList>
    </citation>
    <scope>NUCLEOTIDE SEQUENCE</scope>
    <source>
        <strain evidence="4">TRa3180A</strain>
    </source>
</reference>
<name>A0A9P7Z7K5_9HELO</name>
<keyword evidence="5" id="KW-1185">Reference proteome</keyword>
<organism evidence="4 5">
    <name type="scientific">Calycina marina</name>
    <dbReference type="NCBI Taxonomy" id="1763456"/>
    <lineage>
        <taxon>Eukaryota</taxon>
        <taxon>Fungi</taxon>
        <taxon>Dikarya</taxon>
        <taxon>Ascomycota</taxon>
        <taxon>Pezizomycotina</taxon>
        <taxon>Leotiomycetes</taxon>
        <taxon>Helotiales</taxon>
        <taxon>Pezizellaceae</taxon>
        <taxon>Calycina</taxon>
    </lineage>
</organism>
<accession>A0A9P7Z7K5</accession>
<dbReference type="Pfam" id="PF06280">
    <property type="entry name" value="fn3_5"/>
    <property type="match status" value="1"/>
</dbReference>
<dbReference type="Proteomes" id="UP000887226">
    <property type="component" value="Unassembled WGS sequence"/>
</dbReference>
<evidence type="ECO:0000256" key="2">
    <source>
        <dbReference type="ARBA" id="ARBA00022729"/>
    </source>
</evidence>
<dbReference type="AlphaFoldDB" id="A0A9P7Z7K5"/>
<evidence type="ECO:0000313" key="4">
    <source>
        <dbReference type="EMBL" id="KAG9246348.1"/>
    </source>
</evidence>
<dbReference type="GO" id="GO:0004252">
    <property type="term" value="F:serine-type endopeptidase activity"/>
    <property type="evidence" value="ECO:0007669"/>
    <property type="project" value="InterPro"/>
</dbReference>
<evidence type="ECO:0000313" key="5">
    <source>
        <dbReference type="Proteomes" id="UP000887226"/>
    </source>
</evidence>
<sequence>MEFGQLALYGTAKFSASSVSIPAGRSQTISVAITPPANVESIKLPVSSGFIQAVSELEKYSIPYLGPPYSLYTTPSLLIRNTGVILPQIYGYNSNFTATVDTGFLAIDPTYGYGSVIAINQWIYEARLDVLPANTNITATYYAPNTTIVAWNAYHPSLLIPTISIFGYPSFGTLVRNMGYTRNLGANAQNTLVTTDSGSQVAVGTGAYR</sequence>
<evidence type="ECO:0000259" key="3">
    <source>
        <dbReference type="Pfam" id="PF06280"/>
    </source>
</evidence>
<proteinExistence type="inferred from homology"/>
<feature type="domain" description="C5a peptidase/Subtilisin-like protease SBT2-like Fn3-like" evidence="3">
    <location>
        <begin position="11"/>
        <end position="65"/>
    </location>
</feature>
<dbReference type="GO" id="GO:0016020">
    <property type="term" value="C:membrane"/>
    <property type="evidence" value="ECO:0007669"/>
    <property type="project" value="InterPro"/>
</dbReference>
<keyword evidence="2" id="KW-0732">Signal</keyword>
<protein>
    <recommendedName>
        <fullName evidence="3">C5a peptidase/Subtilisin-like protease SBT2-like Fn3-like domain-containing protein</fullName>
    </recommendedName>
</protein>
<dbReference type="InterPro" id="IPR010435">
    <property type="entry name" value="C5a/SBT2-like_Fn3"/>
</dbReference>